<dbReference type="OrthoDB" id="1720422at2759"/>
<dbReference type="EMBL" id="KV417314">
    <property type="protein sequence ID" value="KZO92137.1"/>
    <property type="molecule type" value="Genomic_DNA"/>
</dbReference>
<dbReference type="Proteomes" id="UP000076738">
    <property type="component" value="Unassembled WGS sequence"/>
</dbReference>
<dbReference type="PANTHER" id="PTHR43364">
    <property type="entry name" value="NADH-SPECIFIC METHYLGLYOXAL REDUCTASE-RELATED"/>
    <property type="match status" value="1"/>
</dbReference>
<dbReference type="FunFam" id="3.20.20.100:FF:000004">
    <property type="entry name" value="Oxidoreductase, aldo/keto reductase"/>
    <property type="match status" value="1"/>
</dbReference>
<accession>A0A167HZ85</accession>
<gene>
    <name evidence="4" type="ORF">CALVIDRAFT_504904</name>
</gene>
<dbReference type="InterPro" id="IPR023210">
    <property type="entry name" value="NADP_OxRdtase_dom"/>
</dbReference>
<evidence type="ECO:0000256" key="2">
    <source>
        <dbReference type="ARBA" id="ARBA00023002"/>
    </source>
</evidence>
<protein>
    <submittedName>
        <fullName evidence="4">Aldo/keto reductase</fullName>
    </submittedName>
</protein>
<name>A0A167HZ85_CALVF</name>
<keyword evidence="5" id="KW-1185">Reference proteome</keyword>
<dbReference type="Pfam" id="PF00248">
    <property type="entry name" value="Aldo_ket_red"/>
    <property type="match status" value="1"/>
</dbReference>
<sequence length="344" mass="38472">MASSEPPKVTYHRLGNSGLRISNPVLGCMSFGSDEWAPWVINEDKALPLLKAAWDLGVTTWDTANIYSNGESERIIAKALKKYNIPRNRVLILTKCHFLVGSTPGMRTLFQPELQNERDFVNQSGLSRGAIFNQVEDSLARLDTDYIDLLQIHRCDMNAPFEETMSALNDLVRSGKVRYIGASSMWAWQFQMYNSVAEKNGWTKFISMQSQYSLLNREEEREVNAYCNFAGIGLIPWGPVAGGHLARPLGEESTRSAGTKGTPFELKHSAADKEIIKRVGELATKKRWSMAQVSLAWINSKVTAPIVGISSPARLVEAIIPDKTLTPEEIKYLEEPYAPKPVHQ</sequence>
<reference evidence="4 5" key="1">
    <citation type="journal article" date="2016" name="Mol. Biol. Evol.">
        <title>Comparative Genomics of Early-Diverging Mushroom-Forming Fungi Provides Insights into the Origins of Lignocellulose Decay Capabilities.</title>
        <authorList>
            <person name="Nagy L.G."/>
            <person name="Riley R."/>
            <person name="Tritt A."/>
            <person name="Adam C."/>
            <person name="Daum C."/>
            <person name="Floudas D."/>
            <person name="Sun H."/>
            <person name="Yadav J.S."/>
            <person name="Pangilinan J."/>
            <person name="Larsson K.H."/>
            <person name="Matsuura K."/>
            <person name="Barry K."/>
            <person name="Labutti K."/>
            <person name="Kuo R."/>
            <person name="Ohm R.A."/>
            <person name="Bhattacharya S.S."/>
            <person name="Shirouzu T."/>
            <person name="Yoshinaga Y."/>
            <person name="Martin F.M."/>
            <person name="Grigoriev I.V."/>
            <person name="Hibbett D.S."/>
        </authorList>
    </citation>
    <scope>NUCLEOTIDE SEQUENCE [LARGE SCALE GENOMIC DNA]</scope>
    <source>
        <strain evidence="4 5">TUFC12733</strain>
    </source>
</reference>
<dbReference type="GO" id="GO:0016491">
    <property type="term" value="F:oxidoreductase activity"/>
    <property type="evidence" value="ECO:0007669"/>
    <property type="project" value="UniProtKB-KW"/>
</dbReference>
<feature type="domain" description="NADP-dependent oxidoreductase" evidence="3">
    <location>
        <begin position="25"/>
        <end position="335"/>
    </location>
</feature>
<evidence type="ECO:0000259" key="3">
    <source>
        <dbReference type="Pfam" id="PF00248"/>
    </source>
</evidence>
<dbReference type="InterPro" id="IPR050523">
    <property type="entry name" value="AKR_Detox_Biosynth"/>
</dbReference>
<evidence type="ECO:0000313" key="4">
    <source>
        <dbReference type="EMBL" id="KZO92137.1"/>
    </source>
</evidence>
<dbReference type="STRING" id="1330018.A0A167HZ85"/>
<dbReference type="SUPFAM" id="SSF51430">
    <property type="entry name" value="NAD(P)-linked oxidoreductase"/>
    <property type="match status" value="1"/>
</dbReference>
<dbReference type="GO" id="GO:0005829">
    <property type="term" value="C:cytosol"/>
    <property type="evidence" value="ECO:0007669"/>
    <property type="project" value="UniProtKB-ARBA"/>
</dbReference>
<evidence type="ECO:0000256" key="1">
    <source>
        <dbReference type="ARBA" id="ARBA00022857"/>
    </source>
</evidence>
<dbReference type="PANTHER" id="PTHR43364:SF9">
    <property type="entry name" value="OXIDOREDUCTASE"/>
    <property type="match status" value="1"/>
</dbReference>
<keyword evidence="1" id="KW-0521">NADP</keyword>
<dbReference type="AlphaFoldDB" id="A0A167HZ85"/>
<evidence type="ECO:0000313" key="5">
    <source>
        <dbReference type="Proteomes" id="UP000076738"/>
    </source>
</evidence>
<dbReference type="CDD" id="cd19079">
    <property type="entry name" value="AKR_EcYajO-like"/>
    <property type="match status" value="1"/>
</dbReference>
<organism evidence="4 5">
    <name type="scientific">Calocera viscosa (strain TUFC12733)</name>
    <dbReference type="NCBI Taxonomy" id="1330018"/>
    <lineage>
        <taxon>Eukaryota</taxon>
        <taxon>Fungi</taxon>
        <taxon>Dikarya</taxon>
        <taxon>Basidiomycota</taxon>
        <taxon>Agaricomycotina</taxon>
        <taxon>Dacrymycetes</taxon>
        <taxon>Dacrymycetales</taxon>
        <taxon>Dacrymycetaceae</taxon>
        <taxon>Calocera</taxon>
    </lineage>
</organism>
<dbReference type="InterPro" id="IPR036812">
    <property type="entry name" value="NAD(P)_OxRdtase_dom_sf"/>
</dbReference>
<proteinExistence type="predicted"/>
<dbReference type="Gene3D" id="3.20.20.100">
    <property type="entry name" value="NADP-dependent oxidoreductase domain"/>
    <property type="match status" value="1"/>
</dbReference>
<keyword evidence="2" id="KW-0560">Oxidoreductase</keyword>